<accession>A0A6A6KZ46</accession>
<evidence type="ECO:0000313" key="3">
    <source>
        <dbReference type="Proteomes" id="UP000467840"/>
    </source>
</evidence>
<keyword evidence="3" id="KW-1185">Reference proteome</keyword>
<feature type="region of interest" description="Disordered" evidence="1">
    <location>
        <begin position="37"/>
        <end position="90"/>
    </location>
</feature>
<evidence type="ECO:0000313" key="2">
    <source>
        <dbReference type="EMBL" id="KAF2294342.1"/>
    </source>
</evidence>
<sequence>MFEDTDIVAWIVRVLEGYMCIEEIWNEKNDNIFLKDNPESSGSLEPKPLVSSEAYGSHNIEPNGSQKPKSLISSEVNESHKVEPNGSEKPKPFVSLEAYNGIEQRQFTYLELAIATNGSSDTTNGTEWFQDHQQRKINFQEDYQPRRFTYQELTMATGELKRLGEDGCWCIFHVACILSAEALANERAKENIYSWHMPVHWKDAFFLDDHHQHKMYGSEYTSTLEFTEETTVYSYGVILLEMITGEEHLMI</sequence>
<comment type="caution">
    <text evidence="2">The sequence shown here is derived from an EMBL/GenBank/DDBJ whole genome shotgun (WGS) entry which is preliminary data.</text>
</comment>
<dbReference type="AlphaFoldDB" id="A0A6A6KZ46"/>
<gene>
    <name evidence="2" type="ORF">GH714_009467</name>
</gene>
<feature type="compositionally biased region" description="Polar residues" evidence="1">
    <location>
        <begin position="60"/>
        <end position="76"/>
    </location>
</feature>
<reference evidence="2 3" key="1">
    <citation type="journal article" date="2020" name="Mol. Plant">
        <title>The Chromosome-Based Rubber Tree Genome Provides New Insights into Spurge Genome Evolution and Rubber Biosynthesis.</title>
        <authorList>
            <person name="Liu J."/>
            <person name="Shi C."/>
            <person name="Shi C.C."/>
            <person name="Li W."/>
            <person name="Zhang Q.J."/>
            <person name="Zhang Y."/>
            <person name="Li K."/>
            <person name="Lu H.F."/>
            <person name="Shi C."/>
            <person name="Zhu S.T."/>
            <person name="Xiao Z.Y."/>
            <person name="Nan H."/>
            <person name="Yue Y."/>
            <person name="Zhu X.G."/>
            <person name="Wu Y."/>
            <person name="Hong X.N."/>
            <person name="Fan G.Y."/>
            <person name="Tong Y."/>
            <person name="Zhang D."/>
            <person name="Mao C.L."/>
            <person name="Liu Y.L."/>
            <person name="Hao S.J."/>
            <person name="Liu W.Q."/>
            <person name="Lv M.Q."/>
            <person name="Zhang H.B."/>
            <person name="Liu Y."/>
            <person name="Hu-Tang G.R."/>
            <person name="Wang J.P."/>
            <person name="Wang J.H."/>
            <person name="Sun Y.H."/>
            <person name="Ni S.B."/>
            <person name="Chen W.B."/>
            <person name="Zhang X.C."/>
            <person name="Jiao Y.N."/>
            <person name="Eichler E.E."/>
            <person name="Li G.H."/>
            <person name="Liu X."/>
            <person name="Gao L.Z."/>
        </authorList>
    </citation>
    <scope>NUCLEOTIDE SEQUENCE [LARGE SCALE GENOMIC DNA]</scope>
    <source>
        <strain evidence="3">cv. GT1</strain>
        <tissue evidence="2">Leaf</tissue>
    </source>
</reference>
<proteinExistence type="predicted"/>
<name>A0A6A6KZ46_HEVBR</name>
<evidence type="ECO:0000256" key="1">
    <source>
        <dbReference type="SAM" id="MobiDB-lite"/>
    </source>
</evidence>
<organism evidence="2 3">
    <name type="scientific">Hevea brasiliensis</name>
    <name type="common">Para rubber tree</name>
    <name type="synonym">Siphonia brasiliensis</name>
    <dbReference type="NCBI Taxonomy" id="3981"/>
    <lineage>
        <taxon>Eukaryota</taxon>
        <taxon>Viridiplantae</taxon>
        <taxon>Streptophyta</taxon>
        <taxon>Embryophyta</taxon>
        <taxon>Tracheophyta</taxon>
        <taxon>Spermatophyta</taxon>
        <taxon>Magnoliopsida</taxon>
        <taxon>eudicotyledons</taxon>
        <taxon>Gunneridae</taxon>
        <taxon>Pentapetalae</taxon>
        <taxon>rosids</taxon>
        <taxon>fabids</taxon>
        <taxon>Malpighiales</taxon>
        <taxon>Euphorbiaceae</taxon>
        <taxon>Crotonoideae</taxon>
        <taxon>Micrandreae</taxon>
        <taxon>Hevea</taxon>
    </lineage>
</organism>
<feature type="compositionally biased region" description="Basic and acidic residues" evidence="1">
    <location>
        <begin position="77"/>
        <end position="90"/>
    </location>
</feature>
<protein>
    <submittedName>
        <fullName evidence="2">Uncharacterized protein</fullName>
    </submittedName>
</protein>
<dbReference type="EMBL" id="JAAGAX010000013">
    <property type="protein sequence ID" value="KAF2294342.1"/>
    <property type="molecule type" value="Genomic_DNA"/>
</dbReference>
<dbReference type="Proteomes" id="UP000467840">
    <property type="component" value="Chromosome 7"/>
</dbReference>